<organism evidence="16 17">
    <name type="scientific">Helicobacter fennelliae</name>
    <dbReference type="NCBI Taxonomy" id="215"/>
    <lineage>
        <taxon>Bacteria</taxon>
        <taxon>Pseudomonadati</taxon>
        <taxon>Campylobacterota</taxon>
        <taxon>Epsilonproteobacteria</taxon>
        <taxon>Campylobacterales</taxon>
        <taxon>Helicobacteraceae</taxon>
        <taxon>Helicobacter</taxon>
    </lineage>
</organism>
<dbReference type="NCBIfam" id="TIGR00048">
    <property type="entry name" value="rRNA_mod_RlmN"/>
    <property type="match status" value="1"/>
</dbReference>
<dbReference type="AlphaFoldDB" id="A0A2X3DCR9"/>
<comment type="function">
    <text evidence="14">Specifically methylates position 2 of adenine 2503 in 23S rRNA and position 2 of adenine 37 in tRNAs.</text>
</comment>
<evidence type="ECO:0000256" key="4">
    <source>
        <dbReference type="ARBA" id="ARBA00022490"/>
    </source>
</evidence>
<dbReference type="GO" id="GO:0005737">
    <property type="term" value="C:cytoplasm"/>
    <property type="evidence" value="ECO:0007669"/>
    <property type="project" value="UniProtKB-SubCell"/>
</dbReference>
<keyword evidence="5 14" id="KW-0698">rRNA processing</keyword>
<evidence type="ECO:0000256" key="11">
    <source>
        <dbReference type="ARBA" id="ARBA00023004"/>
    </source>
</evidence>
<sequence>MNTKNIYSYSLSDLSAICSPSFRAKQLYNWLYVKYEKDFLAMQNLPKTLREQLSQEFSTQNLECIAQEHSVDGTKKYLFKTKDGHTFESVFLKMKDKKIDQNGKILESEKYTFCISSQIGCKVGCAFCSTAKGGFIRNLDSGEIVEQVVNLKKFNKIPPEKRVNIVYMGMGEPLHNFDNVVKAIQIIAEFDGLSISPKRQTISTSGISPFIDKLGELKLGVQLAISLHAVDDELRSQLIPMNKTYNIENIIEAVKRFPIDTRKKVMFEYLVIKDINDDLTSAKKLLKLLNGISAKVNLILFNPHARTKFQRPDIQKVRVFADFLTNKGLLATIRESRGIDISAACGQLREKKIHLDDCVSHETTYKTTIKE</sequence>
<comment type="caution">
    <text evidence="14">Lacks conserved residue(s) required for the propagation of feature annotation.</text>
</comment>
<evidence type="ECO:0000259" key="15">
    <source>
        <dbReference type="PROSITE" id="PS51918"/>
    </source>
</evidence>
<feature type="binding site" evidence="14">
    <location>
        <begin position="226"/>
        <end position="228"/>
    </location>
    <ligand>
        <name>S-adenosyl-L-methionine</name>
        <dbReference type="ChEBI" id="CHEBI:59789"/>
    </ligand>
</feature>
<dbReference type="PANTHER" id="PTHR30544:SF5">
    <property type="entry name" value="RADICAL SAM CORE DOMAIN-CONTAINING PROTEIN"/>
    <property type="match status" value="1"/>
</dbReference>
<comment type="subcellular location">
    <subcellularLocation>
        <location evidence="1 14">Cytoplasm</location>
    </subcellularLocation>
</comment>
<dbReference type="GO" id="GO:0046872">
    <property type="term" value="F:metal ion binding"/>
    <property type="evidence" value="ECO:0007669"/>
    <property type="project" value="UniProtKB-KW"/>
</dbReference>
<dbReference type="GO" id="GO:0070040">
    <property type="term" value="F:rRNA (adenine(2503)-C2-)-methyltransferase activity"/>
    <property type="evidence" value="ECO:0007669"/>
    <property type="project" value="UniProtKB-UniRule"/>
</dbReference>
<evidence type="ECO:0000256" key="9">
    <source>
        <dbReference type="ARBA" id="ARBA00022694"/>
    </source>
</evidence>
<dbReference type="InterPro" id="IPR058240">
    <property type="entry name" value="rSAM_sf"/>
</dbReference>
<dbReference type="FunFam" id="3.20.20.70:FF:000014">
    <property type="entry name" value="Probable dual-specificity RNA methyltransferase RlmN"/>
    <property type="match status" value="1"/>
</dbReference>
<dbReference type="EC" id="2.1.1.192" evidence="14"/>
<keyword evidence="6 14" id="KW-0489">Methyltransferase</keyword>
<feature type="binding site" evidence="14">
    <location>
        <position position="128"/>
    </location>
    <ligand>
        <name>[4Fe-4S] cluster</name>
        <dbReference type="ChEBI" id="CHEBI:49883"/>
        <note>4Fe-4S-S-AdoMet</note>
    </ligand>
</feature>
<dbReference type="SFLD" id="SFLDS00029">
    <property type="entry name" value="Radical_SAM"/>
    <property type="match status" value="1"/>
</dbReference>
<comment type="catalytic activity">
    <reaction evidence="14">
        <text>adenosine(37) in tRNA + 2 reduced [2Fe-2S]-[ferredoxin] + 2 S-adenosyl-L-methionine = 2-methyladenosine(37) in tRNA + 5'-deoxyadenosine + L-methionine + 2 oxidized [2Fe-2S]-[ferredoxin] + S-adenosyl-L-homocysteine</text>
        <dbReference type="Rhea" id="RHEA:43332"/>
        <dbReference type="Rhea" id="RHEA-COMP:10000"/>
        <dbReference type="Rhea" id="RHEA-COMP:10001"/>
        <dbReference type="Rhea" id="RHEA-COMP:10162"/>
        <dbReference type="Rhea" id="RHEA-COMP:10485"/>
        <dbReference type="ChEBI" id="CHEBI:17319"/>
        <dbReference type="ChEBI" id="CHEBI:33737"/>
        <dbReference type="ChEBI" id="CHEBI:33738"/>
        <dbReference type="ChEBI" id="CHEBI:57844"/>
        <dbReference type="ChEBI" id="CHEBI:57856"/>
        <dbReference type="ChEBI" id="CHEBI:59789"/>
        <dbReference type="ChEBI" id="CHEBI:74411"/>
        <dbReference type="ChEBI" id="CHEBI:74497"/>
        <dbReference type="EC" id="2.1.1.192"/>
    </reaction>
</comment>
<keyword evidence="9 14" id="KW-0819">tRNA processing</keyword>
<keyword evidence="4 14" id="KW-0963">Cytoplasm</keyword>
<gene>
    <name evidence="14 16" type="primary">rlmN</name>
    <name evidence="16" type="ORF">NCTC13102_00080</name>
</gene>
<proteinExistence type="inferred from homology"/>
<dbReference type="InterPro" id="IPR013785">
    <property type="entry name" value="Aldolase_TIM"/>
</dbReference>
<dbReference type="HAMAP" id="MF_01849">
    <property type="entry name" value="RNA_methyltr_RlmN"/>
    <property type="match status" value="1"/>
</dbReference>
<feature type="active site" description="Proton acceptor" evidence="14">
    <location>
        <position position="88"/>
    </location>
</feature>
<dbReference type="InterPro" id="IPR004383">
    <property type="entry name" value="rRNA_lsu_MTrfase_RlmN/Cfr"/>
</dbReference>
<dbReference type="EMBL" id="UAWL01000006">
    <property type="protein sequence ID" value="SQB97349.1"/>
    <property type="molecule type" value="Genomic_DNA"/>
</dbReference>
<comment type="miscellaneous">
    <text evidence="14">Reaction proceeds by a ping-pong mechanism involving intermediate methylation of a conserved cysteine residue.</text>
</comment>
<feature type="domain" description="Radical SAM core" evidence="15">
    <location>
        <begin position="107"/>
        <end position="340"/>
    </location>
</feature>
<dbReference type="GO" id="GO:0019843">
    <property type="term" value="F:rRNA binding"/>
    <property type="evidence" value="ECO:0007669"/>
    <property type="project" value="UniProtKB-UniRule"/>
</dbReference>
<keyword evidence="12 14" id="KW-0411">Iron-sulfur</keyword>
<dbReference type="GO" id="GO:0030488">
    <property type="term" value="P:tRNA methylation"/>
    <property type="evidence" value="ECO:0007669"/>
    <property type="project" value="UniProtKB-UniRule"/>
</dbReference>
<evidence type="ECO:0000256" key="3">
    <source>
        <dbReference type="ARBA" id="ARBA00022485"/>
    </source>
</evidence>
<comment type="similarity">
    <text evidence="2 14">Belongs to the radical SAM superfamily. RlmN family.</text>
</comment>
<feature type="binding site" evidence="14">
    <location>
        <position position="203"/>
    </location>
    <ligand>
        <name>S-adenosyl-L-methionine</name>
        <dbReference type="ChEBI" id="CHEBI:59789"/>
    </ligand>
</feature>
<feature type="binding site" evidence="14">
    <location>
        <position position="121"/>
    </location>
    <ligand>
        <name>[4Fe-4S] cluster</name>
        <dbReference type="ChEBI" id="CHEBI:49883"/>
        <note>4Fe-4S-S-AdoMet</note>
    </ligand>
</feature>
<dbReference type="Pfam" id="PF04055">
    <property type="entry name" value="Radical_SAM"/>
    <property type="match status" value="1"/>
</dbReference>
<reference evidence="16 17" key="1">
    <citation type="submission" date="2018-06" db="EMBL/GenBank/DDBJ databases">
        <authorList>
            <consortium name="Pathogen Informatics"/>
            <person name="Doyle S."/>
        </authorList>
    </citation>
    <scope>NUCLEOTIDE SEQUENCE [LARGE SCALE GENOMIC DNA]</scope>
    <source>
        <strain evidence="16 17">NCTC13102</strain>
    </source>
</reference>
<dbReference type="Gene3D" id="3.20.20.70">
    <property type="entry name" value="Aldolase class I"/>
    <property type="match status" value="1"/>
</dbReference>
<keyword evidence="3 14" id="KW-0004">4Fe-4S</keyword>
<keyword evidence="13 14" id="KW-1015">Disulfide bond</keyword>
<dbReference type="CDD" id="cd01335">
    <property type="entry name" value="Radical_SAM"/>
    <property type="match status" value="1"/>
</dbReference>
<dbReference type="PROSITE" id="PS51918">
    <property type="entry name" value="RADICAL_SAM"/>
    <property type="match status" value="1"/>
</dbReference>
<dbReference type="RefSeq" id="WP_112058170.1">
    <property type="nucleotide sequence ID" value="NZ_UAWL01000006.1"/>
</dbReference>
<dbReference type="Proteomes" id="UP000250166">
    <property type="component" value="Unassembled WGS sequence"/>
</dbReference>
<feature type="binding site" evidence="14">
    <location>
        <position position="125"/>
    </location>
    <ligand>
        <name>[4Fe-4S] cluster</name>
        <dbReference type="ChEBI" id="CHEBI:49883"/>
        <note>4Fe-4S-S-AdoMet</note>
    </ligand>
</feature>
<keyword evidence="7 14" id="KW-0808">Transferase</keyword>
<dbReference type="GO" id="GO:0000049">
    <property type="term" value="F:tRNA binding"/>
    <property type="evidence" value="ECO:0007669"/>
    <property type="project" value="UniProtKB-UniRule"/>
</dbReference>
<dbReference type="InterPro" id="IPR040072">
    <property type="entry name" value="Methyltransferase_A"/>
</dbReference>
<dbReference type="PANTHER" id="PTHR30544">
    <property type="entry name" value="23S RRNA METHYLTRANSFERASE"/>
    <property type="match status" value="1"/>
</dbReference>
<evidence type="ECO:0000313" key="16">
    <source>
        <dbReference type="EMBL" id="SQB97349.1"/>
    </source>
</evidence>
<evidence type="ECO:0000256" key="6">
    <source>
        <dbReference type="ARBA" id="ARBA00022603"/>
    </source>
</evidence>
<evidence type="ECO:0000256" key="14">
    <source>
        <dbReference type="HAMAP-Rule" id="MF_01849"/>
    </source>
</evidence>
<keyword evidence="11 14" id="KW-0408">Iron</keyword>
<evidence type="ECO:0000256" key="5">
    <source>
        <dbReference type="ARBA" id="ARBA00022552"/>
    </source>
</evidence>
<evidence type="ECO:0000256" key="8">
    <source>
        <dbReference type="ARBA" id="ARBA00022691"/>
    </source>
</evidence>
<evidence type="ECO:0000256" key="10">
    <source>
        <dbReference type="ARBA" id="ARBA00022723"/>
    </source>
</evidence>
<dbReference type="PIRSF" id="PIRSF006004">
    <property type="entry name" value="CHP00048"/>
    <property type="match status" value="1"/>
</dbReference>
<dbReference type="Gene3D" id="1.10.150.530">
    <property type="match status" value="1"/>
</dbReference>
<name>A0A2X3DCR9_9HELI</name>
<keyword evidence="10 14" id="KW-0479">Metal-binding</keyword>
<evidence type="ECO:0000256" key="2">
    <source>
        <dbReference type="ARBA" id="ARBA00007544"/>
    </source>
</evidence>
<accession>A0A2X3DCR9</accession>
<evidence type="ECO:0000256" key="7">
    <source>
        <dbReference type="ARBA" id="ARBA00022679"/>
    </source>
</evidence>
<comment type="catalytic activity">
    <reaction evidence="14">
        <text>adenosine(2503) in 23S rRNA + 2 reduced [2Fe-2S]-[ferredoxin] + 2 S-adenosyl-L-methionine = 2-methyladenosine(2503) in 23S rRNA + 5'-deoxyadenosine + L-methionine + 2 oxidized [2Fe-2S]-[ferredoxin] + S-adenosyl-L-homocysteine</text>
        <dbReference type="Rhea" id="RHEA:42916"/>
        <dbReference type="Rhea" id="RHEA-COMP:10000"/>
        <dbReference type="Rhea" id="RHEA-COMP:10001"/>
        <dbReference type="Rhea" id="RHEA-COMP:10152"/>
        <dbReference type="Rhea" id="RHEA-COMP:10282"/>
        <dbReference type="ChEBI" id="CHEBI:17319"/>
        <dbReference type="ChEBI" id="CHEBI:33737"/>
        <dbReference type="ChEBI" id="CHEBI:33738"/>
        <dbReference type="ChEBI" id="CHEBI:57844"/>
        <dbReference type="ChEBI" id="CHEBI:57856"/>
        <dbReference type="ChEBI" id="CHEBI:59789"/>
        <dbReference type="ChEBI" id="CHEBI:74411"/>
        <dbReference type="ChEBI" id="CHEBI:74497"/>
        <dbReference type="EC" id="2.1.1.192"/>
    </reaction>
</comment>
<feature type="active site" description="S-methylcysteine intermediate" evidence="14">
    <location>
        <position position="345"/>
    </location>
</feature>
<evidence type="ECO:0000256" key="1">
    <source>
        <dbReference type="ARBA" id="ARBA00004496"/>
    </source>
</evidence>
<evidence type="ECO:0000313" key="17">
    <source>
        <dbReference type="Proteomes" id="UP000250166"/>
    </source>
</evidence>
<dbReference type="Pfam" id="PF21016">
    <property type="entry name" value="RlmN_N"/>
    <property type="match status" value="1"/>
</dbReference>
<evidence type="ECO:0000256" key="13">
    <source>
        <dbReference type="ARBA" id="ARBA00023157"/>
    </source>
</evidence>
<keyword evidence="8 14" id="KW-0949">S-adenosyl-L-methionine</keyword>
<protein>
    <recommendedName>
        <fullName evidence="14">Probable dual-specificity RNA methyltransferase RlmN</fullName>
        <ecNumber evidence="14">2.1.1.192</ecNumber>
    </recommendedName>
    <alternativeName>
        <fullName evidence="14">23S rRNA (adenine(2503)-C(2))-methyltransferase</fullName>
    </alternativeName>
    <alternativeName>
        <fullName evidence="14">23S rRNA m2A2503 methyltransferase</fullName>
    </alternativeName>
    <alternativeName>
        <fullName evidence="14">Ribosomal RNA large subunit methyltransferase N</fullName>
    </alternativeName>
    <alternativeName>
        <fullName evidence="14">tRNA (adenine(37)-C(2))-methyltransferase</fullName>
    </alternativeName>
    <alternativeName>
        <fullName evidence="14">tRNA m2A37 methyltransferase</fullName>
    </alternativeName>
</protein>
<feature type="binding site" evidence="14">
    <location>
        <position position="302"/>
    </location>
    <ligand>
        <name>S-adenosyl-L-methionine</name>
        <dbReference type="ChEBI" id="CHEBI:59789"/>
    </ligand>
</feature>
<dbReference type="InterPro" id="IPR048641">
    <property type="entry name" value="RlmN_N"/>
</dbReference>
<dbReference type="SFLD" id="SFLDG01062">
    <property type="entry name" value="methyltransferase_(Class_A)"/>
    <property type="match status" value="1"/>
</dbReference>
<dbReference type="SFLD" id="SFLDF00275">
    <property type="entry name" value="adenosine_C2_methyltransferase"/>
    <property type="match status" value="1"/>
</dbReference>
<dbReference type="InterPro" id="IPR007197">
    <property type="entry name" value="rSAM"/>
</dbReference>
<dbReference type="GO" id="GO:0002935">
    <property type="term" value="F:tRNA (adenine(37)-C2)-methyltransferase activity"/>
    <property type="evidence" value="ECO:0007669"/>
    <property type="project" value="UniProtKB-UniRule"/>
</dbReference>
<dbReference type="InterPro" id="IPR027492">
    <property type="entry name" value="RNA_MTrfase_RlmN"/>
</dbReference>
<comment type="cofactor">
    <cofactor evidence="14">
        <name>[4Fe-4S] cluster</name>
        <dbReference type="ChEBI" id="CHEBI:49883"/>
    </cofactor>
    <text evidence="14">Binds 1 [4Fe-4S] cluster. The cluster is coordinated with 3 cysteines and an exchangeable S-adenosyl-L-methionine.</text>
</comment>
<evidence type="ECO:0000256" key="12">
    <source>
        <dbReference type="ARBA" id="ARBA00023014"/>
    </source>
</evidence>
<feature type="binding site" evidence="14">
    <location>
        <begin position="171"/>
        <end position="172"/>
    </location>
    <ligand>
        <name>S-adenosyl-L-methionine</name>
        <dbReference type="ChEBI" id="CHEBI:59789"/>
    </ligand>
</feature>
<dbReference type="SUPFAM" id="SSF102114">
    <property type="entry name" value="Radical SAM enzymes"/>
    <property type="match status" value="1"/>
</dbReference>
<dbReference type="GO" id="GO:0070475">
    <property type="term" value="P:rRNA base methylation"/>
    <property type="evidence" value="ECO:0007669"/>
    <property type="project" value="UniProtKB-UniRule"/>
</dbReference>
<dbReference type="GO" id="GO:0051539">
    <property type="term" value="F:4 iron, 4 sulfur cluster binding"/>
    <property type="evidence" value="ECO:0007669"/>
    <property type="project" value="UniProtKB-UniRule"/>
</dbReference>